<dbReference type="CDD" id="cd21930">
    <property type="entry name" value="IPD_PPP1R12"/>
    <property type="match status" value="1"/>
</dbReference>
<evidence type="ECO:0000313" key="6">
    <source>
        <dbReference type="Proteomes" id="UP000053766"/>
    </source>
</evidence>
<dbReference type="GO" id="GO:0004857">
    <property type="term" value="F:enzyme inhibitor activity"/>
    <property type="evidence" value="ECO:0007669"/>
    <property type="project" value="TreeGrafter"/>
</dbReference>
<feature type="compositionally biased region" description="Polar residues" evidence="3">
    <location>
        <begin position="102"/>
        <end position="114"/>
    </location>
</feature>
<sequence length="427" mass="46680">MKYLASIYEEEVNHLRVWQPSAVTESEAERRNTARIQRQNRRSTQGVSKEHLEEASRFAVVENSRRRASNASNSVVSSSNNAFPTRETAVARLASEERESLSLCSDKTSGSTERSSPEAASVGRPNSEQPSSVDHSSDHVNPVLTTATHNATKLCSLSINQTNVAVRRKGQGLSVSRSTRRSTGPVLPEDIHAAVSVRQASENVINTMPSQAHSIEAISSNNKPVASATSIMTSGSNANVFGSKDGGREMILAETSIPNIGSTTLTSSRNAQARLPGNISVNAFSTPTHVLNARPVEMNLNYKALYEKEKLECEKIRKELEEYKRSYNHNCSLSTCTSRLRTVSSSCGPAPIVKSSSGNSVDDGERRAMERRIADLELQLKKLLRTEVSIEPITNGQSETQGGKWGIGARNIEDDNLMSFLFDDPRF</sequence>
<name>A0A0D8XSN2_DICVI</name>
<evidence type="ECO:0000256" key="2">
    <source>
        <dbReference type="ARBA" id="ARBA00022737"/>
    </source>
</evidence>
<dbReference type="Gene3D" id="6.10.140.390">
    <property type="match status" value="1"/>
</dbReference>
<dbReference type="GO" id="GO:0005737">
    <property type="term" value="C:cytoplasm"/>
    <property type="evidence" value="ECO:0007669"/>
    <property type="project" value="TreeGrafter"/>
</dbReference>
<protein>
    <recommendedName>
        <fullName evidence="4">cGMP-dependent protein kinase interacting domain-containing protein</fullName>
    </recommendedName>
</protein>
<dbReference type="STRING" id="29172.A0A0D8XSN2"/>
<dbReference type="EMBL" id="KN716298">
    <property type="protein sequence ID" value="KJH47658.1"/>
    <property type="molecule type" value="Genomic_DNA"/>
</dbReference>
<dbReference type="InterPro" id="IPR051226">
    <property type="entry name" value="PP1_Regulatory_Subunit"/>
</dbReference>
<feature type="compositionally biased region" description="Polar residues" evidence="3">
    <location>
        <begin position="34"/>
        <end position="47"/>
    </location>
</feature>
<dbReference type="InterPro" id="IPR031775">
    <property type="entry name" value="PRKG1_interact"/>
</dbReference>
<dbReference type="PANTHER" id="PTHR24179:SF21">
    <property type="entry name" value="MYOSIN BINDING SUBUNIT, ISOFORM O"/>
    <property type="match status" value="1"/>
</dbReference>
<feature type="compositionally biased region" description="Low complexity" evidence="3">
    <location>
        <begin position="69"/>
        <end position="82"/>
    </location>
</feature>
<dbReference type="PANTHER" id="PTHR24179">
    <property type="entry name" value="PROTEIN PHOSPHATASE 1 REGULATORY SUBUNIT 12"/>
    <property type="match status" value="1"/>
</dbReference>
<evidence type="ECO:0000256" key="3">
    <source>
        <dbReference type="SAM" id="MobiDB-lite"/>
    </source>
</evidence>
<dbReference type="AlphaFoldDB" id="A0A0D8XSN2"/>
<accession>A0A0D8XSN2</accession>
<evidence type="ECO:0000313" key="5">
    <source>
        <dbReference type="EMBL" id="KJH47658.1"/>
    </source>
</evidence>
<organism evidence="5 6">
    <name type="scientific">Dictyocaulus viviparus</name>
    <name type="common">Bovine lungworm</name>
    <dbReference type="NCBI Taxonomy" id="29172"/>
    <lineage>
        <taxon>Eukaryota</taxon>
        <taxon>Metazoa</taxon>
        <taxon>Ecdysozoa</taxon>
        <taxon>Nematoda</taxon>
        <taxon>Chromadorea</taxon>
        <taxon>Rhabditida</taxon>
        <taxon>Rhabditina</taxon>
        <taxon>Rhabditomorpha</taxon>
        <taxon>Strongyloidea</taxon>
        <taxon>Metastrongylidae</taxon>
        <taxon>Dictyocaulus</taxon>
    </lineage>
</organism>
<dbReference type="Pfam" id="PF15898">
    <property type="entry name" value="PRKG1_interact"/>
    <property type="match status" value="1"/>
</dbReference>
<proteinExistence type="predicted"/>
<keyword evidence="1" id="KW-0217">Developmental protein</keyword>
<evidence type="ECO:0000259" key="4">
    <source>
        <dbReference type="Pfam" id="PF15898"/>
    </source>
</evidence>
<reference evidence="5 6" key="1">
    <citation type="submission" date="2013-11" db="EMBL/GenBank/DDBJ databases">
        <title>Draft genome of the bovine lungworm Dictyocaulus viviparus.</title>
        <authorList>
            <person name="Mitreva M."/>
        </authorList>
    </citation>
    <scope>NUCLEOTIDE SEQUENCE [LARGE SCALE GENOMIC DNA]</scope>
    <source>
        <strain evidence="5 6">HannoverDv2000</strain>
    </source>
</reference>
<dbReference type="GO" id="GO:0019208">
    <property type="term" value="F:phosphatase regulator activity"/>
    <property type="evidence" value="ECO:0007669"/>
    <property type="project" value="TreeGrafter"/>
</dbReference>
<keyword evidence="2" id="KW-0677">Repeat</keyword>
<dbReference type="OrthoDB" id="5859220at2759"/>
<reference evidence="6" key="2">
    <citation type="journal article" date="2016" name="Sci. Rep.">
        <title>Dictyocaulus viviparus genome, variome and transcriptome elucidate lungworm biology and support future intervention.</title>
        <authorList>
            <person name="McNulty S.N."/>
            <person name="Strube C."/>
            <person name="Rosa B.A."/>
            <person name="Martin J.C."/>
            <person name="Tyagi R."/>
            <person name="Choi Y.J."/>
            <person name="Wang Q."/>
            <person name="Hallsworth Pepin K."/>
            <person name="Zhang X."/>
            <person name="Ozersky P."/>
            <person name="Wilson R.K."/>
            <person name="Sternberg P.W."/>
            <person name="Gasser R.B."/>
            <person name="Mitreva M."/>
        </authorList>
    </citation>
    <scope>NUCLEOTIDE SEQUENCE [LARGE SCALE GENOMIC DNA]</scope>
    <source>
        <strain evidence="6">HannoverDv2000</strain>
    </source>
</reference>
<feature type="region of interest" description="Disordered" evidence="3">
    <location>
        <begin position="21"/>
        <end position="140"/>
    </location>
</feature>
<keyword evidence="6" id="KW-1185">Reference proteome</keyword>
<feature type="compositionally biased region" description="Polar residues" evidence="3">
    <location>
        <begin position="124"/>
        <end position="134"/>
    </location>
</feature>
<gene>
    <name evidence="5" type="ORF">DICVIV_06268</name>
</gene>
<dbReference type="GO" id="GO:0019901">
    <property type="term" value="F:protein kinase binding"/>
    <property type="evidence" value="ECO:0007669"/>
    <property type="project" value="InterPro"/>
</dbReference>
<evidence type="ECO:0000256" key="1">
    <source>
        <dbReference type="ARBA" id="ARBA00022473"/>
    </source>
</evidence>
<dbReference type="Proteomes" id="UP000053766">
    <property type="component" value="Unassembled WGS sequence"/>
</dbReference>
<feature type="domain" description="cGMP-dependent protein kinase interacting" evidence="4">
    <location>
        <begin position="301"/>
        <end position="383"/>
    </location>
</feature>